<dbReference type="GeneID" id="108744153"/>
<comment type="subcellular location">
    <subcellularLocation>
        <location evidence="1">Cytoplasm</location>
        <location evidence="1">Cytosol</location>
    </subcellularLocation>
</comment>
<dbReference type="InParanoid" id="A0A1W4XR76"/>
<dbReference type="GO" id="GO:0071818">
    <property type="term" value="C:BAT3 complex"/>
    <property type="evidence" value="ECO:0007669"/>
    <property type="project" value="TreeGrafter"/>
</dbReference>
<evidence type="ECO:0000313" key="4">
    <source>
        <dbReference type="Proteomes" id="UP000192223"/>
    </source>
</evidence>
<gene>
    <name evidence="5" type="primary">LOC108744153</name>
</gene>
<keyword evidence="4" id="KW-1185">Reference proteome</keyword>
<accession>A0A1W4XR76</accession>
<dbReference type="FunCoup" id="A0A1W4XR76">
    <property type="interactions" value="191"/>
</dbReference>
<evidence type="ECO:0000313" key="5">
    <source>
        <dbReference type="RefSeq" id="XP_018335282.1"/>
    </source>
</evidence>
<sequence>MKIFVRVLNGDGAVLDVNQDMKILDVKNLIEKELKVPVNQQTLVLLGKSLRDDKTIAFYDKIKDGTKLHLIIKKPESLNIVLSRYLQKFYNEEQINLILKEFMKDFEANVQSLSLDDLERIATSYLHDENL</sequence>
<dbReference type="PANTHER" id="PTHR46555">
    <property type="entry name" value="UBIQUITIN-LIKE PROTEIN 4A"/>
    <property type="match status" value="1"/>
</dbReference>
<dbReference type="InterPro" id="IPR000626">
    <property type="entry name" value="Ubiquitin-like_dom"/>
</dbReference>
<proteinExistence type="predicted"/>
<dbReference type="AlphaFoldDB" id="A0A1W4XR76"/>
<dbReference type="STRING" id="224129.A0A1W4XR76"/>
<evidence type="ECO:0000256" key="1">
    <source>
        <dbReference type="ARBA" id="ARBA00004514"/>
    </source>
</evidence>
<organism evidence="4 5">
    <name type="scientific">Agrilus planipennis</name>
    <name type="common">Emerald ash borer</name>
    <name type="synonym">Agrilus marcopoli</name>
    <dbReference type="NCBI Taxonomy" id="224129"/>
    <lineage>
        <taxon>Eukaryota</taxon>
        <taxon>Metazoa</taxon>
        <taxon>Ecdysozoa</taxon>
        <taxon>Arthropoda</taxon>
        <taxon>Hexapoda</taxon>
        <taxon>Insecta</taxon>
        <taxon>Pterygota</taxon>
        <taxon>Neoptera</taxon>
        <taxon>Endopterygota</taxon>
        <taxon>Coleoptera</taxon>
        <taxon>Polyphaga</taxon>
        <taxon>Elateriformia</taxon>
        <taxon>Buprestoidea</taxon>
        <taxon>Buprestidae</taxon>
        <taxon>Agrilinae</taxon>
        <taxon>Agrilus</taxon>
    </lineage>
</organism>
<dbReference type="OrthoDB" id="417450at2759"/>
<dbReference type="Pfam" id="PF00240">
    <property type="entry name" value="ubiquitin"/>
    <property type="match status" value="1"/>
</dbReference>
<dbReference type="GO" id="GO:0006620">
    <property type="term" value="P:post-translational protein targeting to endoplasmic reticulum membrane"/>
    <property type="evidence" value="ECO:0007669"/>
    <property type="project" value="InterPro"/>
</dbReference>
<dbReference type="GO" id="GO:0071816">
    <property type="term" value="P:tail-anchored membrane protein insertion into ER membrane"/>
    <property type="evidence" value="ECO:0007669"/>
    <property type="project" value="TreeGrafter"/>
</dbReference>
<dbReference type="SMART" id="SM00213">
    <property type="entry name" value="UBQ"/>
    <property type="match status" value="1"/>
</dbReference>
<dbReference type="InterPro" id="IPR029071">
    <property type="entry name" value="Ubiquitin-like_domsf"/>
</dbReference>
<dbReference type="KEGG" id="apln:108744153"/>
<protein>
    <submittedName>
        <fullName evidence="5">Ubiquitin-like protein 4A</fullName>
    </submittedName>
</protein>
<dbReference type="RefSeq" id="XP_018335282.1">
    <property type="nucleotide sequence ID" value="XM_018479780.1"/>
</dbReference>
<dbReference type="GO" id="GO:0051087">
    <property type="term" value="F:protein-folding chaperone binding"/>
    <property type="evidence" value="ECO:0007669"/>
    <property type="project" value="TreeGrafter"/>
</dbReference>
<dbReference type="PROSITE" id="PS50053">
    <property type="entry name" value="UBIQUITIN_2"/>
    <property type="match status" value="1"/>
</dbReference>
<dbReference type="Gene3D" id="3.10.20.90">
    <property type="entry name" value="Phosphatidylinositol 3-kinase Catalytic Subunit, Chain A, domain 1"/>
    <property type="match status" value="1"/>
</dbReference>
<feature type="domain" description="Ubiquitin-like" evidence="3">
    <location>
        <begin position="1"/>
        <end position="77"/>
    </location>
</feature>
<reference evidence="5" key="1">
    <citation type="submission" date="2025-08" db="UniProtKB">
        <authorList>
            <consortium name="RefSeq"/>
        </authorList>
    </citation>
    <scope>IDENTIFICATION</scope>
    <source>
        <tissue evidence="5">Entire body</tissue>
    </source>
</reference>
<dbReference type="InterPro" id="IPR047154">
    <property type="entry name" value="UBL4A-like"/>
</dbReference>
<dbReference type="PROSITE" id="PS00299">
    <property type="entry name" value="UBIQUITIN_1"/>
    <property type="match status" value="1"/>
</dbReference>
<evidence type="ECO:0000259" key="3">
    <source>
        <dbReference type="PROSITE" id="PS50053"/>
    </source>
</evidence>
<dbReference type="InterPro" id="IPR019954">
    <property type="entry name" value="Ubiquitin_CS"/>
</dbReference>
<name>A0A1W4XR76_AGRPL</name>
<dbReference type="Proteomes" id="UP000192223">
    <property type="component" value="Unplaced"/>
</dbReference>
<keyword evidence="2" id="KW-0963">Cytoplasm</keyword>
<dbReference type="SUPFAM" id="SSF54236">
    <property type="entry name" value="Ubiquitin-like"/>
    <property type="match status" value="1"/>
</dbReference>
<evidence type="ECO:0000256" key="2">
    <source>
        <dbReference type="ARBA" id="ARBA00022490"/>
    </source>
</evidence>
<dbReference type="PANTHER" id="PTHR46555:SF1">
    <property type="entry name" value="UBIQUITIN-LIKE PROTEIN 4A"/>
    <property type="match status" value="1"/>
</dbReference>